<dbReference type="SUPFAM" id="SSF47473">
    <property type="entry name" value="EF-hand"/>
    <property type="match status" value="1"/>
</dbReference>
<gene>
    <name evidence="4" type="ORF">CRG98_033006</name>
</gene>
<dbReference type="Pfam" id="PF00388">
    <property type="entry name" value="PI-PLC-X"/>
    <property type="match status" value="1"/>
</dbReference>
<dbReference type="SUPFAM" id="SSF51695">
    <property type="entry name" value="PLC-like phosphodiesterases"/>
    <property type="match status" value="1"/>
</dbReference>
<dbReference type="EC" id="3.1.4.11" evidence="2"/>
<dbReference type="InterPro" id="IPR015359">
    <property type="entry name" value="PLC_EF-hand-like"/>
</dbReference>
<sequence length="295" mass="33291">MVPFKLPLLLFFASFFNLGRLVLVPFLGIELMSKQTYRVRFCFSRRFGLSNTVAEAPKDIKDLFRTYSESNGAIMTVDQLHRFLMEFQGEAEATREDVESIIDGLSEVRHLLRVCKKVHHDMSAPLSHYFVYMGHNSYLTGNQLSSVCSDVPIINALKRGIRGIELDIWPNSTNDNVSVLHGGTLTAPVEFIKCLRSIKDHAFTASNYPLIITLEDHLKPNLQSKVASGSVLHHNINSYISSVLDEDNDKEGGFDDRDKAPQNVPPEYKHLIAIRAGKPEGGLDNFLWVESDRVR</sequence>
<dbReference type="GO" id="GO:0048015">
    <property type="term" value="P:phosphatidylinositol-mediated signaling"/>
    <property type="evidence" value="ECO:0007669"/>
    <property type="project" value="TreeGrafter"/>
</dbReference>
<protein>
    <recommendedName>
        <fullName evidence="2">Phosphoinositide phospholipase C</fullName>
        <ecNumber evidence="2">3.1.4.11</ecNumber>
    </recommendedName>
</protein>
<dbReference type="GO" id="GO:0005886">
    <property type="term" value="C:plasma membrane"/>
    <property type="evidence" value="ECO:0007669"/>
    <property type="project" value="UniProtKB-SubCell"/>
</dbReference>
<dbReference type="InterPro" id="IPR011992">
    <property type="entry name" value="EF-hand-dom_pair"/>
</dbReference>
<evidence type="ECO:0000313" key="4">
    <source>
        <dbReference type="EMBL" id="PKI46664.1"/>
    </source>
</evidence>
<dbReference type="Gene3D" id="3.20.20.190">
    <property type="entry name" value="Phosphatidylinositol (PI) phosphodiesterase"/>
    <property type="match status" value="1"/>
</dbReference>
<dbReference type="InterPro" id="IPR000909">
    <property type="entry name" value="PLipase_C_PInositol-sp_X_dom"/>
</dbReference>
<dbReference type="SMART" id="SM00148">
    <property type="entry name" value="PLCXc"/>
    <property type="match status" value="1"/>
</dbReference>
<dbReference type="PANTHER" id="PTHR10336">
    <property type="entry name" value="PHOSPHOINOSITIDE-SPECIFIC PHOSPHOLIPASE C FAMILY PROTEIN"/>
    <property type="match status" value="1"/>
</dbReference>
<evidence type="ECO:0000256" key="1">
    <source>
        <dbReference type="ARBA" id="ARBA00004202"/>
    </source>
</evidence>
<evidence type="ECO:0000256" key="2">
    <source>
        <dbReference type="RuleBase" id="RU361133"/>
    </source>
</evidence>
<comment type="catalytic activity">
    <reaction evidence="2">
        <text>a 1,2-diacyl-sn-glycero-3-phospho-(1D-myo-inositol-4,5-bisphosphate) + H2O = 1D-myo-inositol 1,4,5-trisphosphate + a 1,2-diacyl-sn-glycerol + H(+)</text>
        <dbReference type="Rhea" id="RHEA:33179"/>
        <dbReference type="ChEBI" id="CHEBI:15377"/>
        <dbReference type="ChEBI" id="CHEBI:15378"/>
        <dbReference type="ChEBI" id="CHEBI:17815"/>
        <dbReference type="ChEBI" id="CHEBI:58456"/>
        <dbReference type="ChEBI" id="CHEBI:203600"/>
        <dbReference type="EC" id="3.1.4.11"/>
    </reaction>
</comment>
<dbReference type="GO" id="GO:0016042">
    <property type="term" value="P:lipid catabolic process"/>
    <property type="evidence" value="ECO:0007669"/>
    <property type="project" value="UniProtKB-KW"/>
</dbReference>
<comment type="subcellular location">
    <subcellularLocation>
        <location evidence="1">Cell membrane</location>
        <topology evidence="1">Peripheral membrane protein</topology>
    </subcellularLocation>
</comment>
<dbReference type="Proteomes" id="UP000233551">
    <property type="component" value="Unassembled WGS sequence"/>
</dbReference>
<dbReference type="PANTHER" id="PTHR10336:SF154">
    <property type="entry name" value="PHOSPHOINOSITIDE PHOSPHOLIPASE C 2"/>
    <property type="match status" value="1"/>
</dbReference>
<reference evidence="4 5" key="1">
    <citation type="submission" date="2017-11" db="EMBL/GenBank/DDBJ databases">
        <title>De-novo sequencing of pomegranate (Punica granatum L.) genome.</title>
        <authorList>
            <person name="Akparov Z."/>
            <person name="Amiraslanov A."/>
            <person name="Hajiyeva S."/>
            <person name="Abbasov M."/>
            <person name="Kaur K."/>
            <person name="Hamwieh A."/>
            <person name="Solovyev V."/>
            <person name="Salamov A."/>
            <person name="Braich B."/>
            <person name="Kosarev P."/>
            <person name="Mahmoud A."/>
            <person name="Hajiyev E."/>
            <person name="Babayeva S."/>
            <person name="Izzatullayeva V."/>
            <person name="Mammadov A."/>
            <person name="Mammadov A."/>
            <person name="Sharifova S."/>
            <person name="Ojaghi J."/>
            <person name="Eynullazada K."/>
            <person name="Bayramov B."/>
            <person name="Abdulazimova A."/>
            <person name="Shahmuradov I."/>
        </authorList>
    </citation>
    <scope>NUCLEOTIDE SEQUENCE [LARGE SCALE GENOMIC DNA]</scope>
    <source>
        <strain evidence="5">cv. AG2017</strain>
        <tissue evidence="4">Leaf</tissue>
    </source>
</reference>
<dbReference type="InterPro" id="IPR017946">
    <property type="entry name" value="PLC-like_Pdiesterase_TIM-brl"/>
</dbReference>
<dbReference type="GO" id="GO:0051209">
    <property type="term" value="P:release of sequestered calcium ion into cytosol"/>
    <property type="evidence" value="ECO:0007669"/>
    <property type="project" value="TreeGrafter"/>
</dbReference>
<evidence type="ECO:0000259" key="3">
    <source>
        <dbReference type="SMART" id="SM00148"/>
    </source>
</evidence>
<dbReference type="InterPro" id="IPR001192">
    <property type="entry name" value="PI-PLC_fam"/>
</dbReference>
<comment type="caution">
    <text evidence="4">The sequence shown here is derived from an EMBL/GenBank/DDBJ whole genome shotgun (WGS) entry which is preliminary data.</text>
</comment>
<dbReference type="EMBL" id="PGOL01002599">
    <property type="protein sequence ID" value="PKI46664.1"/>
    <property type="molecule type" value="Genomic_DNA"/>
</dbReference>
<keyword evidence="5" id="KW-1185">Reference proteome</keyword>
<accession>A0A2I0IRQ0</accession>
<keyword evidence="2" id="KW-0443">Lipid metabolism</keyword>
<dbReference type="GO" id="GO:0004435">
    <property type="term" value="F:phosphatidylinositol-4,5-bisphosphate phospholipase C activity"/>
    <property type="evidence" value="ECO:0007669"/>
    <property type="project" value="UniProtKB-EC"/>
</dbReference>
<dbReference type="AlphaFoldDB" id="A0A2I0IRQ0"/>
<evidence type="ECO:0000313" key="5">
    <source>
        <dbReference type="Proteomes" id="UP000233551"/>
    </source>
</evidence>
<organism evidence="4 5">
    <name type="scientific">Punica granatum</name>
    <name type="common">Pomegranate</name>
    <dbReference type="NCBI Taxonomy" id="22663"/>
    <lineage>
        <taxon>Eukaryota</taxon>
        <taxon>Viridiplantae</taxon>
        <taxon>Streptophyta</taxon>
        <taxon>Embryophyta</taxon>
        <taxon>Tracheophyta</taxon>
        <taxon>Spermatophyta</taxon>
        <taxon>Magnoliopsida</taxon>
        <taxon>eudicotyledons</taxon>
        <taxon>Gunneridae</taxon>
        <taxon>Pentapetalae</taxon>
        <taxon>rosids</taxon>
        <taxon>malvids</taxon>
        <taxon>Myrtales</taxon>
        <taxon>Lythraceae</taxon>
        <taxon>Punica</taxon>
    </lineage>
</organism>
<dbReference type="PRINTS" id="PR00390">
    <property type="entry name" value="PHPHLIPASEC"/>
</dbReference>
<dbReference type="PROSITE" id="PS50007">
    <property type="entry name" value="PIPLC_X_DOMAIN"/>
    <property type="match status" value="1"/>
</dbReference>
<dbReference type="Gene3D" id="1.10.238.10">
    <property type="entry name" value="EF-hand"/>
    <property type="match status" value="1"/>
</dbReference>
<keyword evidence="2" id="KW-0378">Hydrolase</keyword>
<keyword evidence="2" id="KW-0442">Lipid degradation</keyword>
<feature type="domain" description="Phosphatidylinositol-specific phospholipase C X" evidence="3">
    <location>
        <begin position="120"/>
        <end position="275"/>
    </location>
</feature>
<dbReference type="STRING" id="22663.A0A2I0IRQ0"/>
<name>A0A2I0IRQ0_PUNGR</name>
<dbReference type="Pfam" id="PF09279">
    <property type="entry name" value="EF-hand_like"/>
    <property type="match status" value="1"/>
</dbReference>
<proteinExistence type="predicted"/>